<protein>
    <submittedName>
        <fullName evidence="2">Uncharacterized protein</fullName>
    </submittedName>
</protein>
<organism evidence="2 3">
    <name type="scientific">Favolaschia claudopus</name>
    <dbReference type="NCBI Taxonomy" id="2862362"/>
    <lineage>
        <taxon>Eukaryota</taxon>
        <taxon>Fungi</taxon>
        <taxon>Dikarya</taxon>
        <taxon>Basidiomycota</taxon>
        <taxon>Agaricomycotina</taxon>
        <taxon>Agaricomycetes</taxon>
        <taxon>Agaricomycetidae</taxon>
        <taxon>Agaricales</taxon>
        <taxon>Marasmiineae</taxon>
        <taxon>Mycenaceae</taxon>
        <taxon>Favolaschia</taxon>
    </lineage>
</organism>
<evidence type="ECO:0000256" key="1">
    <source>
        <dbReference type="SAM" id="MobiDB-lite"/>
    </source>
</evidence>
<sequence length="492" mass="53571">MRLKRSDLYSDITTSQDENSVREDPYTRLERKEEQLLRFALAAPATPAIPARVSRWEPPHSPRGAALHSPPGDPPSSRSTKSLRSRRMRIGGSSDGASESDGDDDDAASAAFTVTPVTVTTSSVSVHSTTAANPSSSSDAMDIDQAHQGPSIVTLKRSHGSQTGPPSKRRRIGLLDSLLRRLSNSGHVLLAHTTYNRDFCISSTDCPIVGSSAQEYDDPENGKNGSHYITVNSGQPFCPVVLGEVKEIVTVDDSSLSSDSVHLHPVYVNIGFPARTWNELDALLWNQLSELDFVIRREAADNDCMLPDADFGSGYRTIKHTIPWSTGPTGDGDVHDRIFLRMSRDSMLIHFQIVRSIPTHTVLAARSPPFHRVPCDSGVVLRNFADVIQVVYLSQEERLRIKNAEAFPSNARTPINAGTSKDVSEEEDEDDFADHVNFPGESGSPIQVLGCSALSVGDFVVALCELVRAEYTVDGAVVRVYLLNVVGLNVVV</sequence>
<dbReference type="EMBL" id="JAWWNJ010000147">
    <property type="protein sequence ID" value="KAK6983813.1"/>
    <property type="molecule type" value="Genomic_DNA"/>
</dbReference>
<name>A0AAV9ZHB9_9AGAR</name>
<dbReference type="AlphaFoldDB" id="A0AAV9ZHB9"/>
<proteinExistence type="predicted"/>
<gene>
    <name evidence="2" type="ORF">R3P38DRAFT_2807746</name>
</gene>
<dbReference type="Proteomes" id="UP001362999">
    <property type="component" value="Unassembled WGS sequence"/>
</dbReference>
<feature type="compositionally biased region" description="Low complexity" evidence="1">
    <location>
        <begin position="120"/>
        <end position="132"/>
    </location>
</feature>
<feature type="compositionally biased region" description="Polar residues" evidence="1">
    <location>
        <begin position="412"/>
        <end position="421"/>
    </location>
</feature>
<feature type="region of interest" description="Disordered" evidence="1">
    <location>
        <begin position="120"/>
        <end position="143"/>
    </location>
</feature>
<feature type="region of interest" description="Disordered" evidence="1">
    <location>
        <begin position="1"/>
        <end position="28"/>
    </location>
</feature>
<feature type="region of interest" description="Disordered" evidence="1">
    <location>
        <begin position="42"/>
        <end position="107"/>
    </location>
</feature>
<feature type="region of interest" description="Disordered" evidence="1">
    <location>
        <begin position="412"/>
        <end position="431"/>
    </location>
</feature>
<reference evidence="2 3" key="1">
    <citation type="journal article" date="2024" name="J Genomics">
        <title>Draft genome sequencing and assembly of Favolaschia claudopus CIRM-BRFM 2984 isolated from oak limbs.</title>
        <authorList>
            <person name="Navarro D."/>
            <person name="Drula E."/>
            <person name="Chaduli D."/>
            <person name="Cazenave R."/>
            <person name="Ahrendt S."/>
            <person name="Wang J."/>
            <person name="Lipzen A."/>
            <person name="Daum C."/>
            <person name="Barry K."/>
            <person name="Grigoriev I.V."/>
            <person name="Favel A."/>
            <person name="Rosso M.N."/>
            <person name="Martin F."/>
        </authorList>
    </citation>
    <scope>NUCLEOTIDE SEQUENCE [LARGE SCALE GENOMIC DNA]</scope>
    <source>
        <strain evidence="2 3">CIRM-BRFM 2984</strain>
    </source>
</reference>
<feature type="compositionally biased region" description="Low complexity" evidence="1">
    <location>
        <begin position="42"/>
        <end position="51"/>
    </location>
</feature>
<feature type="compositionally biased region" description="Basic and acidic residues" evidence="1">
    <location>
        <begin position="19"/>
        <end position="28"/>
    </location>
</feature>
<accession>A0AAV9ZHB9</accession>
<evidence type="ECO:0000313" key="3">
    <source>
        <dbReference type="Proteomes" id="UP001362999"/>
    </source>
</evidence>
<feature type="compositionally biased region" description="Acidic residues" evidence="1">
    <location>
        <begin position="98"/>
        <end position="107"/>
    </location>
</feature>
<evidence type="ECO:0000313" key="2">
    <source>
        <dbReference type="EMBL" id="KAK6983813.1"/>
    </source>
</evidence>
<keyword evidence="3" id="KW-1185">Reference proteome</keyword>
<comment type="caution">
    <text evidence="2">The sequence shown here is derived from an EMBL/GenBank/DDBJ whole genome shotgun (WGS) entry which is preliminary data.</text>
</comment>